<gene>
    <name evidence="3" type="ORF">BD410DRAFT_771682</name>
</gene>
<keyword evidence="2" id="KW-1133">Transmembrane helix</keyword>
<dbReference type="InterPro" id="IPR009078">
    <property type="entry name" value="Ferritin-like_SF"/>
</dbReference>
<dbReference type="STRING" id="50990.A0A4Y7Q1R6"/>
<keyword evidence="4" id="KW-1185">Reference proteome</keyword>
<dbReference type="InterPro" id="IPR000358">
    <property type="entry name" value="RNR_small_fam"/>
</dbReference>
<dbReference type="Pfam" id="PF00268">
    <property type="entry name" value="Ribonuc_red_sm"/>
    <property type="match status" value="1"/>
</dbReference>
<accession>A0A4Y7Q1R6</accession>
<sequence>MDLSMGTHDSQNRLNDNNGCFVSCGLAFLTASDGIVNENLVERFSNEVQAAEARCLYGFQVMMENIRCETYPLLIDTYIKDAAQREYLFDAIDTIPCIKKKADWALRWISDKRSTFAERLVAFAAVEGIFFSASFASIFWLKKRGLMPGLTFSNELISRDEGMHTDFACLLFSHLRKRPHPDTVRRIIVEAVKIEQEFLTDALPCALIGMNATLMHQYIEFVADRLLVSLGNEQEYNVSNPFDFMDMISLQGKTNFFAKRVSDYSKANDNASATGGTAASKAEATSSKTFSVDEDF</sequence>
<dbReference type="PANTHER" id="PTHR23409">
    <property type="entry name" value="RIBONUCLEOSIDE-DIPHOSPHATE REDUCTASE SMALL CHAIN"/>
    <property type="match status" value="1"/>
</dbReference>
<dbReference type="PANTHER" id="PTHR23409:SF18">
    <property type="entry name" value="RIBONUCLEOSIDE-DIPHOSPHATE REDUCTASE SUBUNIT M2"/>
    <property type="match status" value="1"/>
</dbReference>
<evidence type="ECO:0000256" key="2">
    <source>
        <dbReference type="SAM" id="Phobius"/>
    </source>
</evidence>
<dbReference type="InterPro" id="IPR012348">
    <property type="entry name" value="RNR-like"/>
</dbReference>
<comment type="similarity">
    <text evidence="1">Belongs to the ribonucleoside diphosphate reductase small chain family.</text>
</comment>
<dbReference type="Gene3D" id="1.10.620.20">
    <property type="entry name" value="Ribonucleotide Reductase, subunit A"/>
    <property type="match status" value="1"/>
</dbReference>
<dbReference type="VEuPathDB" id="FungiDB:BD410DRAFT_771682"/>
<evidence type="ECO:0000313" key="3">
    <source>
        <dbReference type="EMBL" id="TDL21178.1"/>
    </source>
</evidence>
<keyword evidence="2" id="KW-0472">Membrane</keyword>
<feature type="transmembrane region" description="Helical" evidence="2">
    <location>
        <begin position="120"/>
        <end position="141"/>
    </location>
</feature>
<name>A0A4Y7Q1R6_9AGAM</name>
<dbReference type="GO" id="GO:0016491">
    <property type="term" value="F:oxidoreductase activity"/>
    <property type="evidence" value="ECO:0007669"/>
    <property type="project" value="InterPro"/>
</dbReference>
<dbReference type="GO" id="GO:0009263">
    <property type="term" value="P:deoxyribonucleotide biosynthetic process"/>
    <property type="evidence" value="ECO:0007669"/>
    <property type="project" value="InterPro"/>
</dbReference>
<organism evidence="3 4">
    <name type="scientific">Rickenella mellea</name>
    <dbReference type="NCBI Taxonomy" id="50990"/>
    <lineage>
        <taxon>Eukaryota</taxon>
        <taxon>Fungi</taxon>
        <taxon>Dikarya</taxon>
        <taxon>Basidiomycota</taxon>
        <taxon>Agaricomycotina</taxon>
        <taxon>Agaricomycetes</taxon>
        <taxon>Hymenochaetales</taxon>
        <taxon>Rickenellaceae</taxon>
        <taxon>Rickenella</taxon>
    </lineage>
</organism>
<evidence type="ECO:0000256" key="1">
    <source>
        <dbReference type="ARBA" id="ARBA00009303"/>
    </source>
</evidence>
<protein>
    <submittedName>
        <fullName evidence="3">Ribonucleotide reductase</fullName>
    </submittedName>
</protein>
<proteinExistence type="inferred from homology"/>
<dbReference type="CDD" id="cd01049">
    <property type="entry name" value="RNRR2"/>
    <property type="match status" value="1"/>
</dbReference>
<evidence type="ECO:0000313" key="4">
    <source>
        <dbReference type="Proteomes" id="UP000294933"/>
    </source>
</evidence>
<dbReference type="AlphaFoldDB" id="A0A4Y7Q1R6"/>
<reference evidence="3 4" key="1">
    <citation type="submission" date="2018-06" db="EMBL/GenBank/DDBJ databases">
        <title>A transcriptomic atlas of mushroom development highlights an independent origin of complex multicellularity.</title>
        <authorList>
            <consortium name="DOE Joint Genome Institute"/>
            <person name="Krizsan K."/>
            <person name="Almasi E."/>
            <person name="Merenyi Z."/>
            <person name="Sahu N."/>
            <person name="Viragh M."/>
            <person name="Koszo T."/>
            <person name="Mondo S."/>
            <person name="Kiss B."/>
            <person name="Balint B."/>
            <person name="Kues U."/>
            <person name="Barry K."/>
            <person name="Hegedus J.C."/>
            <person name="Henrissat B."/>
            <person name="Johnson J."/>
            <person name="Lipzen A."/>
            <person name="Ohm R."/>
            <person name="Nagy I."/>
            <person name="Pangilinan J."/>
            <person name="Yan J."/>
            <person name="Xiong Y."/>
            <person name="Grigoriev I.V."/>
            <person name="Hibbett D.S."/>
            <person name="Nagy L.G."/>
        </authorList>
    </citation>
    <scope>NUCLEOTIDE SEQUENCE [LARGE SCALE GENOMIC DNA]</scope>
    <source>
        <strain evidence="3 4">SZMC22713</strain>
    </source>
</reference>
<dbReference type="Proteomes" id="UP000294933">
    <property type="component" value="Unassembled WGS sequence"/>
</dbReference>
<dbReference type="SUPFAM" id="SSF47240">
    <property type="entry name" value="Ferritin-like"/>
    <property type="match status" value="1"/>
</dbReference>
<dbReference type="OrthoDB" id="10248373at2759"/>
<dbReference type="EMBL" id="ML170182">
    <property type="protein sequence ID" value="TDL21178.1"/>
    <property type="molecule type" value="Genomic_DNA"/>
</dbReference>
<keyword evidence="2" id="KW-0812">Transmembrane</keyword>
<dbReference type="InterPro" id="IPR033909">
    <property type="entry name" value="RNR_small"/>
</dbReference>